<dbReference type="Proteomes" id="UP000013827">
    <property type="component" value="Unassembled WGS sequence"/>
</dbReference>
<evidence type="ECO:0000313" key="4">
    <source>
        <dbReference type="Proteomes" id="UP000013827"/>
    </source>
</evidence>
<feature type="compositionally biased region" description="Low complexity" evidence="2">
    <location>
        <begin position="78"/>
        <end position="91"/>
    </location>
</feature>
<evidence type="ECO:0000256" key="2">
    <source>
        <dbReference type="SAM" id="MobiDB-lite"/>
    </source>
</evidence>
<dbReference type="GeneID" id="17262309"/>
<keyword evidence="1" id="KW-0175">Coiled coil</keyword>
<keyword evidence="4" id="KW-1185">Reference proteome</keyword>
<reference evidence="3" key="2">
    <citation type="submission" date="2024-10" db="UniProtKB">
        <authorList>
            <consortium name="EnsemblProtists"/>
        </authorList>
    </citation>
    <scope>IDENTIFICATION</scope>
</reference>
<proteinExistence type="predicted"/>
<protein>
    <submittedName>
        <fullName evidence="3">Uncharacterized protein</fullName>
    </submittedName>
</protein>
<feature type="coiled-coil region" evidence="1">
    <location>
        <begin position="348"/>
        <end position="407"/>
    </location>
</feature>
<dbReference type="AlphaFoldDB" id="A0A0D3IY13"/>
<organism evidence="3 4">
    <name type="scientific">Emiliania huxleyi (strain CCMP1516)</name>
    <dbReference type="NCBI Taxonomy" id="280463"/>
    <lineage>
        <taxon>Eukaryota</taxon>
        <taxon>Haptista</taxon>
        <taxon>Haptophyta</taxon>
        <taxon>Prymnesiophyceae</taxon>
        <taxon>Isochrysidales</taxon>
        <taxon>Noelaerhabdaceae</taxon>
        <taxon>Emiliania</taxon>
    </lineage>
</organism>
<feature type="compositionally biased region" description="Pro residues" evidence="2">
    <location>
        <begin position="92"/>
        <end position="101"/>
    </location>
</feature>
<dbReference type="HOGENOM" id="CLU_056277_0_0_1"/>
<dbReference type="RefSeq" id="XP_005768577.1">
    <property type="nucleotide sequence ID" value="XM_005768520.1"/>
</dbReference>
<feature type="region of interest" description="Disordered" evidence="2">
    <location>
        <begin position="1"/>
        <end position="35"/>
    </location>
</feature>
<dbReference type="EnsemblProtists" id="EOD16148">
    <property type="protein sequence ID" value="EOD16148"/>
    <property type="gene ID" value="EMIHUDRAFT_459203"/>
</dbReference>
<accession>A0A0D3IY13</accession>
<evidence type="ECO:0000256" key="1">
    <source>
        <dbReference type="SAM" id="Coils"/>
    </source>
</evidence>
<sequence>MAAAAAAVAAATADTKAGTPAAASPAAVAGGGDAPEDALSARIEQLRREALVAKREGRTDEALAKMREMRTLQREAAGETADPGGAAAAPAPAAPPPPPVPLLNPDLSKTEMEVRLASAVLGGAVGSSVSCYAVFRWSLPAPGSGVAKHGFVSGAGEPVTVTTEAVPAGSRCPAWGHSGRVALGTDPRRSRSAVRHFSTGEGRSGRVEVWGAAAGMNKFLGGKDELLGAGEVKVSALVGAATASEQVALADAKGRGAGTVDVTLREEDDMGYASSIVSYNVLGAELEELSNMRSALEALAPSLPRRSAKGAIIPTTFEGRHQALEFRQEMLQIQARVDTGQLSLEAYLDQLRAAVAKEKARFAQLKASGPPSLLAKEGAGALVTKAAIRANKRAQTMQQEIDEAMAAG</sequence>
<reference evidence="4" key="1">
    <citation type="journal article" date="2013" name="Nature">
        <title>Pan genome of the phytoplankton Emiliania underpins its global distribution.</title>
        <authorList>
            <person name="Read B.A."/>
            <person name="Kegel J."/>
            <person name="Klute M.J."/>
            <person name="Kuo A."/>
            <person name="Lefebvre S.C."/>
            <person name="Maumus F."/>
            <person name="Mayer C."/>
            <person name="Miller J."/>
            <person name="Monier A."/>
            <person name="Salamov A."/>
            <person name="Young J."/>
            <person name="Aguilar M."/>
            <person name="Claverie J.M."/>
            <person name="Frickenhaus S."/>
            <person name="Gonzalez K."/>
            <person name="Herman E.K."/>
            <person name="Lin Y.C."/>
            <person name="Napier J."/>
            <person name="Ogata H."/>
            <person name="Sarno A.F."/>
            <person name="Shmutz J."/>
            <person name="Schroeder D."/>
            <person name="de Vargas C."/>
            <person name="Verret F."/>
            <person name="von Dassow P."/>
            <person name="Valentin K."/>
            <person name="Van de Peer Y."/>
            <person name="Wheeler G."/>
            <person name="Dacks J.B."/>
            <person name="Delwiche C.F."/>
            <person name="Dyhrman S.T."/>
            <person name="Glockner G."/>
            <person name="John U."/>
            <person name="Richards T."/>
            <person name="Worden A.Z."/>
            <person name="Zhang X."/>
            <person name="Grigoriev I.V."/>
            <person name="Allen A.E."/>
            <person name="Bidle K."/>
            <person name="Borodovsky M."/>
            <person name="Bowler C."/>
            <person name="Brownlee C."/>
            <person name="Cock J.M."/>
            <person name="Elias M."/>
            <person name="Gladyshev V.N."/>
            <person name="Groth M."/>
            <person name="Guda C."/>
            <person name="Hadaegh A."/>
            <person name="Iglesias-Rodriguez M.D."/>
            <person name="Jenkins J."/>
            <person name="Jones B.M."/>
            <person name="Lawson T."/>
            <person name="Leese F."/>
            <person name="Lindquist E."/>
            <person name="Lobanov A."/>
            <person name="Lomsadze A."/>
            <person name="Malik S.B."/>
            <person name="Marsh M.E."/>
            <person name="Mackinder L."/>
            <person name="Mock T."/>
            <person name="Mueller-Roeber B."/>
            <person name="Pagarete A."/>
            <person name="Parker M."/>
            <person name="Probert I."/>
            <person name="Quesneville H."/>
            <person name="Raines C."/>
            <person name="Rensing S.A."/>
            <person name="Riano-Pachon D.M."/>
            <person name="Richier S."/>
            <person name="Rokitta S."/>
            <person name="Shiraiwa Y."/>
            <person name="Soanes D.M."/>
            <person name="van der Giezen M."/>
            <person name="Wahlund T.M."/>
            <person name="Williams B."/>
            <person name="Wilson W."/>
            <person name="Wolfe G."/>
            <person name="Wurch L.L."/>
        </authorList>
    </citation>
    <scope>NUCLEOTIDE SEQUENCE</scope>
</reference>
<evidence type="ECO:0000313" key="3">
    <source>
        <dbReference type="EnsemblProtists" id="EOD16148"/>
    </source>
</evidence>
<feature type="compositionally biased region" description="Low complexity" evidence="2">
    <location>
        <begin position="1"/>
        <end position="28"/>
    </location>
</feature>
<dbReference type="PaxDb" id="2903-EOD16148"/>
<dbReference type="KEGG" id="ehx:EMIHUDRAFT_459203"/>
<feature type="region of interest" description="Disordered" evidence="2">
    <location>
        <begin position="73"/>
        <end position="101"/>
    </location>
</feature>
<name>A0A0D3IY13_EMIH1</name>